<dbReference type="AlphaFoldDB" id="A0A813FY10"/>
<protein>
    <recommendedName>
        <fullName evidence="2">SET domain-containing protein</fullName>
    </recommendedName>
</protein>
<dbReference type="InterPro" id="IPR001214">
    <property type="entry name" value="SET_dom"/>
</dbReference>
<name>A0A813FY10_POLGL</name>
<feature type="region of interest" description="Disordered" evidence="1">
    <location>
        <begin position="34"/>
        <end position="55"/>
    </location>
</feature>
<dbReference type="InterPro" id="IPR046341">
    <property type="entry name" value="SET_dom_sf"/>
</dbReference>
<feature type="region of interest" description="Disordered" evidence="1">
    <location>
        <begin position="1"/>
        <end position="20"/>
    </location>
</feature>
<proteinExistence type="predicted"/>
<organism evidence="3 4">
    <name type="scientific">Polarella glacialis</name>
    <name type="common">Dinoflagellate</name>
    <dbReference type="NCBI Taxonomy" id="89957"/>
    <lineage>
        <taxon>Eukaryota</taxon>
        <taxon>Sar</taxon>
        <taxon>Alveolata</taxon>
        <taxon>Dinophyceae</taxon>
        <taxon>Suessiales</taxon>
        <taxon>Suessiaceae</taxon>
        <taxon>Polarella</taxon>
    </lineage>
</organism>
<dbReference type="Pfam" id="PF21549">
    <property type="entry name" value="PRDM2_PR"/>
    <property type="match status" value="1"/>
</dbReference>
<dbReference type="SUPFAM" id="SSF82199">
    <property type="entry name" value="SET domain"/>
    <property type="match status" value="1"/>
</dbReference>
<reference evidence="3" key="1">
    <citation type="submission" date="2021-02" db="EMBL/GenBank/DDBJ databases">
        <authorList>
            <person name="Dougan E. K."/>
            <person name="Rhodes N."/>
            <person name="Thang M."/>
            <person name="Chan C."/>
        </authorList>
    </citation>
    <scope>NUCLEOTIDE SEQUENCE</scope>
</reference>
<evidence type="ECO:0000259" key="2">
    <source>
        <dbReference type="PROSITE" id="PS50280"/>
    </source>
</evidence>
<evidence type="ECO:0000313" key="3">
    <source>
        <dbReference type="EMBL" id="CAE8618552.1"/>
    </source>
</evidence>
<dbReference type="OrthoDB" id="5560686at2759"/>
<dbReference type="PROSITE" id="PS50280">
    <property type="entry name" value="SET"/>
    <property type="match status" value="1"/>
</dbReference>
<gene>
    <name evidence="3" type="ORF">PGLA1383_LOCUS36167</name>
</gene>
<keyword evidence="4" id="KW-1185">Reference proteome</keyword>
<feature type="compositionally biased region" description="Basic residues" evidence="1">
    <location>
        <begin position="43"/>
        <end position="55"/>
    </location>
</feature>
<dbReference type="Proteomes" id="UP000654075">
    <property type="component" value="Unassembled WGS sequence"/>
</dbReference>
<evidence type="ECO:0000256" key="1">
    <source>
        <dbReference type="SAM" id="MobiDB-lite"/>
    </source>
</evidence>
<dbReference type="EMBL" id="CAJNNV010026581">
    <property type="protein sequence ID" value="CAE8618552.1"/>
    <property type="molecule type" value="Genomic_DNA"/>
</dbReference>
<feature type="domain" description="SET" evidence="2">
    <location>
        <begin position="61"/>
        <end position="181"/>
    </location>
</feature>
<accession>A0A813FY10</accession>
<evidence type="ECO:0000313" key="4">
    <source>
        <dbReference type="Proteomes" id="UP000654075"/>
    </source>
</evidence>
<comment type="caution">
    <text evidence="3">The sequence shown here is derived from an EMBL/GenBank/DDBJ whole genome shotgun (WGS) entry which is preliminary data.</text>
</comment>
<sequence length="241" mass="26737">MAHNYHPDHLRKHAPSHGTAASDVMAKLLARQKRAKGQVAKRQVPRRAASCKRQSRVVLPSQVQVKPSRLPGAGKGLFAAEDLPAGVCLPGPYRGKLLGMEQLSRLRDFSYCVLLPGSNPKEAALDAKAWRRGNLLRYCNGAKTASQRRSINVKITWQRREVHFVTTKAVRCGSEFLVDYGASYWRGLAHNTQLDELQRDVREARKKLLAATSAAAGSRAERQLQEAKETLEDFVEGDGDD</sequence>
<dbReference type="Gene3D" id="2.170.270.10">
    <property type="entry name" value="SET domain"/>
    <property type="match status" value="1"/>
</dbReference>